<comment type="similarity">
    <text evidence="3">Belongs to the FMN-dependent alpha-hydroxy acid dehydrogenase family.</text>
</comment>
<dbReference type="Proteomes" id="UP001238088">
    <property type="component" value="Unassembled WGS sequence"/>
</dbReference>
<dbReference type="SUPFAM" id="SSF51395">
    <property type="entry name" value="FMN-linked oxidoreductases"/>
    <property type="match status" value="1"/>
</dbReference>
<dbReference type="InterPro" id="IPR000262">
    <property type="entry name" value="FMN-dep_DH"/>
</dbReference>
<dbReference type="RefSeq" id="WP_307479787.1">
    <property type="nucleotide sequence ID" value="NZ_JAUSUB010000042.1"/>
</dbReference>
<dbReference type="InterPro" id="IPR008259">
    <property type="entry name" value="FMN_hydac_DH_AS"/>
</dbReference>
<dbReference type="EMBL" id="JAUSUB010000042">
    <property type="protein sequence ID" value="MDQ0273545.1"/>
    <property type="molecule type" value="Genomic_DNA"/>
</dbReference>
<dbReference type="InterPro" id="IPR013785">
    <property type="entry name" value="Aldolase_TIM"/>
</dbReference>
<comment type="caution">
    <text evidence="7">The sequence shown here is derived from an EMBL/GenBank/DDBJ whole genome shotgun (WGS) entry which is preliminary data.</text>
</comment>
<dbReference type="Pfam" id="PF01070">
    <property type="entry name" value="FMN_dh"/>
    <property type="match status" value="1"/>
</dbReference>
<protein>
    <recommendedName>
        <fullName evidence="4">L-lactate oxidase</fullName>
    </recommendedName>
</protein>
<feature type="domain" description="FMN hydroxy acid dehydrogenase" evidence="6">
    <location>
        <begin position="6"/>
        <end position="370"/>
    </location>
</feature>
<dbReference type="PIRSF" id="PIRSF000138">
    <property type="entry name" value="Al-hdrx_acd_dh"/>
    <property type="match status" value="1"/>
</dbReference>
<evidence type="ECO:0000259" key="6">
    <source>
        <dbReference type="PROSITE" id="PS51349"/>
    </source>
</evidence>
<evidence type="ECO:0000313" key="8">
    <source>
        <dbReference type="Proteomes" id="UP001238088"/>
    </source>
</evidence>
<evidence type="ECO:0000256" key="2">
    <source>
        <dbReference type="ARBA" id="ARBA00023002"/>
    </source>
</evidence>
<dbReference type="PROSITE" id="PS00557">
    <property type="entry name" value="FMN_HYDROXY_ACID_DH_1"/>
    <property type="match status" value="1"/>
</dbReference>
<dbReference type="InterPro" id="IPR037396">
    <property type="entry name" value="FMN_HAD"/>
</dbReference>
<name>A0ABU0AU43_9BACI</name>
<keyword evidence="8" id="KW-1185">Reference proteome</keyword>
<gene>
    <name evidence="7" type="ORF">J2S17_005477</name>
</gene>
<keyword evidence="2" id="KW-0560">Oxidoreductase</keyword>
<dbReference type="PANTHER" id="PTHR10578:SF143">
    <property type="entry name" value="FMN-DEPENDENT ALPHA-HYDROXY ACID DEHYDROGENASE PB1A11.03"/>
    <property type="match status" value="1"/>
</dbReference>
<dbReference type="PROSITE" id="PS51349">
    <property type="entry name" value="FMN_HYDROXY_ACID_DH_2"/>
    <property type="match status" value="1"/>
</dbReference>
<evidence type="ECO:0000313" key="7">
    <source>
        <dbReference type="EMBL" id="MDQ0273545.1"/>
    </source>
</evidence>
<accession>A0ABU0AU43</accession>
<comment type="catalytic activity">
    <reaction evidence="5">
        <text>(S)-lactate + O2 = pyruvate + H2O2</text>
        <dbReference type="Rhea" id="RHEA:55868"/>
        <dbReference type="ChEBI" id="CHEBI:15361"/>
        <dbReference type="ChEBI" id="CHEBI:15379"/>
        <dbReference type="ChEBI" id="CHEBI:16240"/>
        <dbReference type="ChEBI" id="CHEBI:16651"/>
    </reaction>
    <physiologicalReaction direction="left-to-right" evidence="5">
        <dbReference type="Rhea" id="RHEA:55869"/>
    </physiologicalReaction>
</comment>
<evidence type="ECO:0000256" key="1">
    <source>
        <dbReference type="ARBA" id="ARBA00001917"/>
    </source>
</evidence>
<evidence type="ECO:0000256" key="4">
    <source>
        <dbReference type="ARBA" id="ARBA00029513"/>
    </source>
</evidence>
<sequence>MSVELNAKSFPVSFAALEQEAKMKMSEGGYGYVRSGASHEETLQKNAQGFEKLSIVPRMLRDVADVDMSVTIGGRTYPFPVFLAPVGMQKLTHEEGELASARAAAAIGVPFVQSTVSSYSIEEIKAGTNSSPKWFQLYWSRNEQVTFSMVNRAEQAGYEAIVLTVDTVMTGWRETDIAADFSPLKLGFGKANYENDPAFMAALDNHENEAVIQSLLENIHYPNLNWSHVAELKKRTKLPIYIKGILHPEDAKLAVENGVDGIIVSNHGGRQLDGIISAIDALPSIVTEVDGAIPVLFDSGIRRGTDVVKALALGAKAVFIGRPFIYGLAVGGQTGVEKILENFIEETKITMSLAGISKVCDLPSIKLIRE</sequence>
<organism evidence="7 8">
    <name type="scientific">Cytobacillus purgationiresistens</name>
    <dbReference type="NCBI Taxonomy" id="863449"/>
    <lineage>
        <taxon>Bacteria</taxon>
        <taxon>Bacillati</taxon>
        <taxon>Bacillota</taxon>
        <taxon>Bacilli</taxon>
        <taxon>Bacillales</taxon>
        <taxon>Bacillaceae</taxon>
        <taxon>Cytobacillus</taxon>
    </lineage>
</organism>
<dbReference type="Gene3D" id="3.20.20.70">
    <property type="entry name" value="Aldolase class I"/>
    <property type="match status" value="1"/>
</dbReference>
<dbReference type="InterPro" id="IPR012133">
    <property type="entry name" value="Alpha-hydoxy_acid_DH_FMN"/>
</dbReference>
<dbReference type="PANTHER" id="PTHR10578">
    <property type="entry name" value="S -2-HYDROXY-ACID OXIDASE-RELATED"/>
    <property type="match status" value="1"/>
</dbReference>
<evidence type="ECO:0000256" key="5">
    <source>
        <dbReference type="ARBA" id="ARBA00048754"/>
    </source>
</evidence>
<comment type="cofactor">
    <cofactor evidence="1">
        <name>FMN</name>
        <dbReference type="ChEBI" id="CHEBI:58210"/>
    </cofactor>
</comment>
<proteinExistence type="inferred from homology"/>
<evidence type="ECO:0000256" key="3">
    <source>
        <dbReference type="ARBA" id="ARBA00024042"/>
    </source>
</evidence>
<reference evidence="7 8" key="1">
    <citation type="submission" date="2023-07" db="EMBL/GenBank/DDBJ databases">
        <title>Genomic Encyclopedia of Type Strains, Phase IV (KMG-IV): sequencing the most valuable type-strain genomes for metagenomic binning, comparative biology and taxonomic classification.</title>
        <authorList>
            <person name="Goeker M."/>
        </authorList>
    </citation>
    <scope>NUCLEOTIDE SEQUENCE [LARGE SCALE GENOMIC DNA]</scope>
    <source>
        <strain evidence="7 8">DSM 23494</strain>
    </source>
</reference>